<dbReference type="AlphaFoldDB" id="A0A7W6F9N6"/>
<protein>
    <submittedName>
        <fullName evidence="2">Uncharacterized protein</fullName>
    </submittedName>
</protein>
<accession>A0A7W6F9N6</accession>
<comment type="caution">
    <text evidence="2">The sequence shown here is derived from an EMBL/GenBank/DDBJ whole genome shotgun (WGS) entry which is preliminary data.</text>
</comment>
<evidence type="ECO:0000313" key="1">
    <source>
        <dbReference type="EMBL" id="GLS46884.1"/>
    </source>
</evidence>
<dbReference type="Proteomes" id="UP001156881">
    <property type="component" value="Unassembled WGS sequence"/>
</dbReference>
<dbReference type="EMBL" id="BSPG01000058">
    <property type="protein sequence ID" value="GLS46884.1"/>
    <property type="molecule type" value="Genomic_DNA"/>
</dbReference>
<keyword evidence="4" id="KW-1185">Reference proteome</keyword>
<evidence type="ECO:0000313" key="4">
    <source>
        <dbReference type="Proteomes" id="UP001156881"/>
    </source>
</evidence>
<evidence type="ECO:0000313" key="2">
    <source>
        <dbReference type="EMBL" id="MBB3905629.1"/>
    </source>
</evidence>
<dbReference type="EMBL" id="JACIDN010000016">
    <property type="protein sequence ID" value="MBB3905629.1"/>
    <property type="molecule type" value="Genomic_DNA"/>
</dbReference>
<reference evidence="2 3" key="3">
    <citation type="submission" date="2020-08" db="EMBL/GenBank/DDBJ databases">
        <title>Genomic Encyclopedia of Type Strains, Phase IV (KMG-IV): sequencing the most valuable type-strain genomes for metagenomic binning, comparative biology and taxonomic classification.</title>
        <authorList>
            <person name="Goeker M."/>
        </authorList>
    </citation>
    <scope>NUCLEOTIDE SEQUENCE [LARGE SCALE GENOMIC DNA]</scope>
    <source>
        <strain evidence="2 3">DSM 24105</strain>
    </source>
</reference>
<reference evidence="4" key="2">
    <citation type="journal article" date="2019" name="Int. J. Syst. Evol. Microbiol.">
        <title>The Global Catalogue of Microorganisms (GCM) 10K type strain sequencing project: providing services to taxonomists for standard genome sequencing and annotation.</title>
        <authorList>
            <consortium name="The Broad Institute Genomics Platform"/>
            <consortium name="The Broad Institute Genome Sequencing Center for Infectious Disease"/>
            <person name="Wu L."/>
            <person name="Ma J."/>
        </authorList>
    </citation>
    <scope>NUCLEOTIDE SEQUENCE [LARGE SCALE GENOMIC DNA]</scope>
    <source>
        <strain evidence="4">NBRC 107710</strain>
    </source>
</reference>
<gene>
    <name evidence="1" type="ORF">GCM10007884_48810</name>
    <name evidence="2" type="ORF">GGR33_005171</name>
</gene>
<dbReference type="Proteomes" id="UP000517759">
    <property type="component" value="Unassembled WGS sequence"/>
</dbReference>
<name>A0A7W6F9N6_9HYPH</name>
<proteinExistence type="predicted"/>
<evidence type="ECO:0000313" key="3">
    <source>
        <dbReference type="Proteomes" id="UP000517759"/>
    </source>
</evidence>
<reference evidence="1" key="1">
    <citation type="journal article" date="2014" name="Int. J. Syst. Evol. Microbiol.">
        <title>Complete genome of a new Firmicutes species belonging to the dominant human colonic microbiota ('Ruminococcus bicirculans') reveals two chromosomes and a selective capacity to utilize plant glucans.</title>
        <authorList>
            <consortium name="NISC Comparative Sequencing Program"/>
            <person name="Wegmann U."/>
            <person name="Louis P."/>
            <person name="Goesmann A."/>
            <person name="Henrissat B."/>
            <person name="Duncan S.H."/>
            <person name="Flint H.J."/>
        </authorList>
    </citation>
    <scope>NUCLEOTIDE SEQUENCE</scope>
    <source>
        <strain evidence="1">NBRC 107710</strain>
    </source>
</reference>
<organism evidence="2 3">
    <name type="scientific">Methylobacterium brachythecii</name>
    <dbReference type="NCBI Taxonomy" id="1176177"/>
    <lineage>
        <taxon>Bacteria</taxon>
        <taxon>Pseudomonadati</taxon>
        <taxon>Pseudomonadota</taxon>
        <taxon>Alphaproteobacteria</taxon>
        <taxon>Hyphomicrobiales</taxon>
        <taxon>Methylobacteriaceae</taxon>
        <taxon>Methylobacterium</taxon>
    </lineage>
</organism>
<reference evidence="1" key="4">
    <citation type="submission" date="2023-01" db="EMBL/GenBank/DDBJ databases">
        <title>Draft genome sequence of Methylobacterium brachythecii strain NBRC 107710.</title>
        <authorList>
            <person name="Sun Q."/>
            <person name="Mori K."/>
        </authorList>
    </citation>
    <scope>NUCLEOTIDE SEQUENCE</scope>
    <source>
        <strain evidence="1">NBRC 107710</strain>
    </source>
</reference>
<sequence length="114" mass="13091">MQHNLSARRIMVQDQRPCVVEKHLARHLAKGPECALHAGEPAVLLLMPEGAHVQPARVAKRRYEEEHLGLKLADRDTAFTEVDLQPLTRPRLEPNCRSCHRHQFPTKLRHCVLD</sequence>